<protein>
    <submittedName>
        <fullName evidence="1">Uncharacterized protein</fullName>
    </submittedName>
</protein>
<name>A0A0Q9WNM6_DROWI</name>
<organism evidence="1 2">
    <name type="scientific">Drosophila willistoni</name>
    <name type="common">Fruit fly</name>
    <dbReference type="NCBI Taxonomy" id="7260"/>
    <lineage>
        <taxon>Eukaryota</taxon>
        <taxon>Metazoa</taxon>
        <taxon>Ecdysozoa</taxon>
        <taxon>Arthropoda</taxon>
        <taxon>Hexapoda</taxon>
        <taxon>Insecta</taxon>
        <taxon>Pterygota</taxon>
        <taxon>Neoptera</taxon>
        <taxon>Endopterygota</taxon>
        <taxon>Diptera</taxon>
        <taxon>Brachycera</taxon>
        <taxon>Muscomorpha</taxon>
        <taxon>Ephydroidea</taxon>
        <taxon>Drosophilidae</taxon>
        <taxon>Drosophila</taxon>
        <taxon>Sophophora</taxon>
    </lineage>
</organism>
<evidence type="ECO:0000313" key="1">
    <source>
        <dbReference type="EMBL" id="KRF97529.1"/>
    </source>
</evidence>
<reference evidence="1 2" key="1">
    <citation type="journal article" date="2007" name="Nature">
        <title>Evolution of genes and genomes on the Drosophila phylogeny.</title>
        <authorList>
            <consortium name="Drosophila 12 Genomes Consortium"/>
            <person name="Clark A.G."/>
            <person name="Eisen M.B."/>
            <person name="Smith D.R."/>
            <person name="Bergman C.M."/>
            <person name="Oliver B."/>
            <person name="Markow T.A."/>
            <person name="Kaufman T.C."/>
            <person name="Kellis M."/>
            <person name="Gelbart W."/>
            <person name="Iyer V.N."/>
            <person name="Pollard D.A."/>
            <person name="Sackton T.B."/>
            <person name="Larracuente A.M."/>
            <person name="Singh N.D."/>
            <person name="Abad J.P."/>
            <person name="Abt D.N."/>
            <person name="Adryan B."/>
            <person name="Aguade M."/>
            <person name="Akashi H."/>
            <person name="Anderson W.W."/>
            <person name="Aquadro C.F."/>
            <person name="Ardell D.H."/>
            <person name="Arguello R."/>
            <person name="Artieri C.G."/>
            <person name="Barbash D.A."/>
            <person name="Barker D."/>
            <person name="Barsanti P."/>
            <person name="Batterham P."/>
            <person name="Batzoglou S."/>
            <person name="Begun D."/>
            <person name="Bhutkar A."/>
            <person name="Blanco E."/>
            <person name="Bosak S.A."/>
            <person name="Bradley R.K."/>
            <person name="Brand A.D."/>
            <person name="Brent M.R."/>
            <person name="Brooks A.N."/>
            <person name="Brown R.H."/>
            <person name="Butlin R.K."/>
            <person name="Caggese C."/>
            <person name="Calvi B.R."/>
            <person name="Bernardo de Carvalho A."/>
            <person name="Caspi A."/>
            <person name="Castrezana S."/>
            <person name="Celniker S.E."/>
            <person name="Chang J.L."/>
            <person name="Chapple C."/>
            <person name="Chatterji S."/>
            <person name="Chinwalla A."/>
            <person name="Civetta A."/>
            <person name="Clifton S.W."/>
            <person name="Comeron J.M."/>
            <person name="Costello J.C."/>
            <person name="Coyne J.A."/>
            <person name="Daub J."/>
            <person name="David R.G."/>
            <person name="Delcher A.L."/>
            <person name="Delehaunty K."/>
            <person name="Do C.B."/>
            <person name="Ebling H."/>
            <person name="Edwards K."/>
            <person name="Eickbush T."/>
            <person name="Evans J.D."/>
            <person name="Filipski A."/>
            <person name="Findeiss S."/>
            <person name="Freyhult E."/>
            <person name="Fulton L."/>
            <person name="Fulton R."/>
            <person name="Garcia A.C."/>
            <person name="Gardiner A."/>
            <person name="Garfield D.A."/>
            <person name="Garvin B.E."/>
            <person name="Gibson G."/>
            <person name="Gilbert D."/>
            <person name="Gnerre S."/>
            <person name="Godfrey J."/>
            <person name="Good R."/>
            <person name="Gotea V."/>
            <person name="Gravely B."/>
            <person name="Greenberg A.J."/>
            <person name="Griffiths-Jones S."/>
            <person name="Gross S."/>
            <person name="Guigo R."/>
            <person name="Gustafson E.A."/>
            <person name="Haerty W."/>
            <person name="Hahn M.W."/>
            <person name="Halligan D.L."/>
            <person name="Halpern A.L."/>
            <person name="Halter G.M."/>
            <person name="Han M.V."/>
            <person name="Heger A."/>
            <person name="Hillier L."/>
            <person name="Hinrichs A.S."/>
            <person name="Holmes I."/>
            <person name="Hoskins R.A."/>
            <person name="Hubisz M.J."/>
            <person name="Hultmark D."/>
            <person name="Huntley M.A."/>
            <person name="Jaffe D.B."/>
            <person name="Jagadeeshan S."/>
            <person name="Jeck W.R."/>
            <person name="Johnson J."/>
            <person name="Jones C.D."/>
            <person name="Jordan W.C."/>
            <person name="Karpen G.H."/>
            <person name="Kataoka E."/>
            <person name="Keightley P.D."/>
            <person name="Kheradpour P."/>
            <person name="Kirkness E.F."/>
            <person name="Koerich L.B."/>
            <person name="Kristiansen K."/>
            <person name="Kudrna D."/>
            <person name="Kulathinal R.J."/>
            <person name="Kumar S."/>
            <person name="Kwok R."/>
            <person name="Lander E."/>
            <person name="Langley C.H."/>
            <person name="Lapoint R."/>
            <person name="Lazzaro B.P."/>
            <person name="Lee S.J."/>
            <person name="Levesque L."/>
            <person name="Li R."/>
            <person name="Lin C.F."/>
            <person name="Lin M.F."/>
            <person name="Lindblad-Toh K."/>
            <person name="Llopart A."/>
            <person name="Long M."/>
            <person name="Low L."/>
            <person name="Lozovsky E."/>
            <person name="Lu J."/>
            <person name="Luo M."/>
            <person name="Machado C.A."/>
            <person name="Makalowski W."/>
            <person name="Marzo M."/>
            <person name="Matsuda M."/>
            <person name="Matzkin L."/>
            <person name="McAllister B."/>
            <person name="McBride C.S."/>
            <person name="McKernan B."/>
            <person name="McKernan K."/>
            <person name="Mendez-Lago M."/>
            <person name="Minx P."/>
            <person name="Mollenhauer M.U."/>
            <person name="Montooth K."/>
            <person name="Mount S.M."/>
            <person name="Mu X."/>
            <person name="Myers E."/>
            <person name="Negre B."/>
            <person name="Newfeld S."/>
            <person name="Nielsen R."/>
            <person name="Noor M.A."/>
            <person name="O'Grady P."/>
            <person name="Pachter L."/>
            <person name="Papaceit M."/>
            <person name="Parisi M.J."/>
            <person name="Parisi M."/>
            <person name="Parts L."/>
            <person name="Pedersen J.S."/>
            <person name="Pesole G."/>
            <person name="Phillippy A.M."/>
            <person name="Ponting C.P."/>
            <person name="Pop M."/>
            <person name="Porcelli D."/>
            <person name="Powell J.R."/>
            <person name="Prohaska S."/>
            <person name="Pruitt K."/>
            <person name="Puig M."/>
            <person name="Quesneville H."/>
            <person name="Ram K.R."/>
            <person name="Rand D."/>
            <person name="Rasmussen M.D."/>
            <person name="Reed L.K."/>
            <person name="Reenan R."/>
            <person name="Reily A."/>
            <person name="Remington K.A."/>
            <person name="Rieger T.T."/>
            <person name="Ritchie M.G."/>
            <person name="Robin C."/>
            <person name="Rogers Y.H."/>
            <person name="Rohde C."/>
            <person name="Rozas J."/>
            <person name="Rubenfield M.J."/>
            <person name="Ruiz A."/>
            <person name="Russo S."/>
            <person name="Salzberg S.L."/>
            <person name="Sanchez-Gracia A."/>
            <person name="Saranga D.J."/>
            <person name="Sato H."/>
            <person name="Schaeffer S.W."/>
            <person name="Schatz M.C."/>
            <person name="Schlenke T."/>
            <person name="Schwartz R."/>
            <person name="Segarra C."/>
            <person name="Singh R.S."/>
            <person name="Sirot L."/>
            <person name="Sirota M."/>
            <person name="Sisneros N.B."/>
            <person name="Smith C.D."/>
            <person name="Smith T.F."/>
            <person name="Spieth J."/>
            <person name="Stage D.E."/>
            <person name="Stark A."/>
            <person name="Stephan W."/>
            <person name="Strausberg R.L."/>
            <person name="Strempel S."/>
            <person name="Sturgill D."/>
            <person name="Sutton G."/>
            <person name="Sutton G.G."/>
            <person name="Tao W."/>
            <person name="Teichmann S."/>
            <person name="Tobari Y.N."/>
            <person name="Tomimura Y."/>
            <person name="Tsolas J.M."/>
            <person name="Valente V.L."/>
            <person name="Venter E."/>
            <person name="Venter J.C."/>
            <person name="Vicario S."/>
            <person name="Vieira F.G."/>
            <person name="Vilella A.J."/>
            <person name="Villasante A."/>
            <person name="Walenz B."/>
            <person name="Wang J."/>
            <person name="Wasserman M."/>
            <person name="Watts T."/>
            <person name="Wilson D."/>
            <person name="Wilson R.K."/>
            <person name="Wing R.A."/>
            <person name="Wolfner M.F."/>
            <person name="Wong A."/>
            <person name="Wong G.K."/>
            <person name="Wu C.I."/>
            <person name="Wu G."/>
            <person name="Yamamoto D."/>
            <person name="Yang H.P."/>
            <person name="Yang S.P."/>
            <person name="Yorke J.A."/>
            <person name="Yoshida K."/>
            <person name="Zdobnov E."/>
            <person name="Zhang P."/>
            <person name="Zhang Y."/>
            <person name="Zimin A.V."/>
            <person name="Baldwin J."/>
            <person name="Abdouelleil A."/>
            <person name="Abdulkadir J."/>
            <person name="Abebe A."/>
            <person name="Abera B."/>
            <person name="Abreu J."/>
            <person name="Acer S.C."/>
            <person name="Aftuck L."/>
            <person name="Alexander A."/>
            <person name="An P."/>
            <person name="Anderson E."/>
            <person name="Anderson S."/>
            <person name="Arachi H."/>
            <person name="Azer M."/>
            <person name="Bachantsang P."/>
            <person name="Barry A."/>
            <person name="Bayul T."/>
            <person name="Berlin A."/>
            <person name="Bessette D."/>
            <person name="Bloom T."/>
            <person name="Blye J."/>
            <person name="Boguslavskiy L."/>
            <person name="Bonnet C."/>
            <person name="Boukhgalter B."/>
            <person name="Bourzgui I."/>
            <person name="Brown A."/>
            <person name="Cahill P."/>
            <person name="Channer S."/>
            <person name="Cheshatsang Y."/>
            <person name="Chuda L."/>
            <person name="Citroen M."/>
            <person name="Collymore A."/>
            <person name="Cooke P."/>
            <person name="Costello M."/>
            <person name="D'Aco K."/>
            <person name="Daza R."/>
            <person name="De Haan G."/>
            <person name="DeGray S."/>
            <person name="DeMaso C."/>
            <person name="Dhargay N."/>
            <person name="Dooley K."/>
            <person name="Dooley E."/>
            <person name="Doricent M."/>
            <person name="Dorje P."/>
            <person name="Dorjee K."/>
            <person name="Dupes A."/>
            <person name="Elong R."/>
            <person name="Falk J."/>
            <person name="Farina A."/>
            <person name="Faro S."/>
            <person name="Ferguson D."/>
            <person name="Fisher S."/>
            <person name="Foley C.D."/>
            <person name="Franke A."/>
            <person name="Friedrich D."/>
            <person name="Gadbois L."/>
            <person name="Gearin G."/>
            <person name="Gearin C.R."/>
            <person name="Giannoukos G."/>
            <person name="Goode T."/>
            <person name="Graham J."/>
            <person name="Grandbois E."/>
            <person name="Grewal S."/>
            <person name="Gyaltsen K."/>
            <person name="Hafez N."/>
            <person name="Hagos B."/>
            <person name="Hall J."/>
            <person name="Henson C."/>
            <person name="Hollinger A."/>
            <person name="Honan T."/>
            <person name="Huard M.D."/>
            <person name="Hughes L."/>
            <person name="Hurhula B."/>
            <person name="Husby M.E."/>
            <person name="Kamat A."/>
            <person name="Kanga B."/>
            <person name="Kashin S."/>
            <person name="Khazanovich D."/>
            <person name="Kisner P."/>
            <person name="Lance K."/>
            <person name="Lara M."/>
            <person name="Lee W."/>
            <person name="Lennon N."/>
            <person name="Letendre F."/>
            <person name="LeVine R."/>
            <person name="Lipovsky A."/>
            <person name="Liu X."/>
            <person name="Liu J."/>
            <person name="Liu S."/>
            <person name="Lokyitsang T."/>
            <person name="Lokyitsang Y."/>
            <person name="Lubonja R."/>
            <person name="Lui A."/>
            <person name="MacDonald P."/>
            <person name="Magnisalis V."/>
            <person name="Maru K."/>
            <person name="Matthews C."/>
            <person name="McCusker W."/>
            <person name="McDonough S."/>
            <person name="Mehta T."/>
            <person name="Meldrim J."/>
            <person name="Meneus L."/>
            <person name="Mihai O."/>
            <person name="Mihalev A."/>
            <person name="Mihova T."/>
            <person name="Mittelman R."/>
            <person name="Mlenga V."/>
            <person name="Montmayeur A."/>
            <person name="Mulrain L."/>
            <person name="Navidi A."/>
            <person name="Naylor J."/>
            <person name="Negash T."/>
            <person name="Nguyen T."/>
            <person name="Nguyen N."/>
            <person name="Nicol R."/>
            <person name="Norbu C."/>
            <person name="Norbu N."/>
            <person name="Novod N."/>
            <person name="O'Neill B."/>
            <person name="Osman S."/>
            <person name="Markiewicz E."/>
            <person name="Oyono O.L."/>
            <person name="Patti C."/>
            <person name="Phunkhang P."/>
            <person name="Pierre F."/>
            <person name="Priest M."/>
            <person name="Raghuraman S."/>
            <person name="Rege F."/>
            <person name="Reyes R."/>
            <person name="Rise C."/>
            <person name="Rogov P."/>
            <person name="Ross K."/>
            <person name="Ryan E."/>
            <person name="Settipalli S."/>
            <person name="Shea T."/>
            <person name="Sherpa N."/>
            <person name="Shi L."/>
            <person name="Shih D."/>
            <person name="Sparrow T."/>
            <person name="Spaulding J."/>
            <person name="Stalker J."/>
            <person name="Stange-Thomann N."/>
            <person name="Stavropoulos S."/>
            <person name="Stone C."/>
            <person name="Strader C."/>
            <person name="Tesfaye S."/>
            <person name="Thomson T."/>
            <person name="Thoulutsang Y."/>
            <person name="Thoulutsang D."/>
            <person name="Topham K."/>
            <person name="Topping I."/>
            <person name="Tsamla T."/>
            <person name="Vassiliev H."/>
            <person name="Vo A."/>
            <person name="Wangchuk T."/>
            <person name="Wangdi T."/>
            <person name="Weiand M."/>
            <person name="Wilkinson J."/>
            <person name="Wilson A."/>
            <person name="Yadav S."/>
            <person name="Young G."/>
            <person name="Yu Q."/>
            <person name="Zembek L."/>
            <person name="Zhong D."/>
            <person name="Zimmer A."/>
            <person name="Zwirko Z."/>
            <person name="Jaffe D.B."/>
            <person name="Alvarez P."/>
            <person name="Brockman W."/>
            <person name="Butler J."/>
            <person name="Chin C."/>
            <person name="Gnerre S."/>
            <person name="Grabherr M."/>
            <person name="Kleber M."/>
            <person name="Mauceli E."/>
            <person name="MacCallum I."/>
        </authorList>
    </citation>
    <scope>NUCLEOTIDE SEQUENCE [LARGE SCALE GENOMIC DNA]</scope>
    <source>
        <strain evidence="2">Tucson 14030-0811.24</strain>
    </source>
</reference>
<sequence>MSTVKFSFQVFLLIFFAFVLTKFTNLKCTSLDKQFVEFESCYLKSINRTYKFLTIKAKLLKLPLENLTIHVEVLKRLNGYKPFLYNFKVDACRFLSSQRNSVTQYFYDFFASYSNMTHRCPYNHDLTVEKLPISHMNHMVTNVLPVPEGNYLVHSVWTVNGKKRCDIKVYIHVEVLKRLNGYKPFLFNFTVDACRFLSSHRNSVTQYFYDLFAPYSNMNHRCPYNHDLIVEKLPISYINHMVNNVLPFPEGNYLVHSVWTVYGKERVDLKVYVAIN</sequence>
<dbReference type="SMART" id="SM00697">
    <property type="entry name" value="DM8"/>
    <property type="match status" value="2"/>
</dbReference>
<evidence type="ECO:0000313" key="2">
    <source>
        <dbReference type="Proteomes" id="UP000007798"/>
    </source>
</evidence>
<keyword evidence="2" id="KW-1185">Reference proteome</keyword>
<dbReference type="InterPro" id="IPR010512">
    <property type="entry name" value="DUF1091"/>
</dbReference>
<dbReference type="PANTHER" id="PTHR20898:SF0">
    <property type="entry name" value="DAEDALUS ON 3-RELATED"/>
    <property type="match status" value="1"/>
</dbReference>
<dbReference type="Proteomes" id="UP000007798">
    <property type="component" value="Unassembled WGS sequence"/>
</dbReference>
<gene>
    <name evidence="1" type="primary">Dwil\GK20793</name>
    <name evidence="1" type="ORF">Dwil_GK20793</name>
</gene>
<dbReference type="InParanoid" id="A0A0Q9WNM6"/>
<dbReference type="EMBL" id="CH963846">
    <property type="protein sequence ID" value="KRF97529.1"/>
    <property type="molecule type" value="Genomic_DNA"/>
</dbReference>
<dbReference type="PANTHER" id="PTHR20898">
    <property type="entry name" value="DAEDALUS ON 3-RELATED-RELATED"/>
    <property type="match status" value="1"/>
</dbReference>
<accession>A0A0Q9WNM6</accession>
<proteinExistence type="predicted"/>
<dbReference type="Pfam" id="PF06477">
    <property type="entry name" value="DUF1091"/>
    <property type="match status" value="2"/>
</dbReference>
<dbReference type="OrthoDB" id="7912113at2759"/>
<dbReference type="AlphaFoldDB" id="A0A0Q9WNM6"/>